<evidence type="ECO:0000256" key="8">
    <source>
        <dbReference type="ARBA" id="ARBA00024799"/>
    </source>
</evidence>
<dbReference type="InterPro" id="IPR003789">
    <property type="entry name" value="Asn/Gln_tRNA_amidoTrase-B-like"/>
</dbReference>
<keyword evidence="6 11" id="KW-0067">ATP-binding</keyword>
<dbReference type="GO" id="GO:0070681">
    <property type="term" value="P:glutaminyl-tRNAGln biosynthesis via transamidation"/>
    <property type="evidence" value="ECO:0007669"/>
    <property type="project" value="TreeGrafter"/>
</dbReference>
<evidence type="ECO:0000313" key="14">
    <source>
        <dbReference type="Proteomes" id="UP000030185"/>
    </source>
</evidence>
<keyword evidence="13" id="KW-0808">Transferase</keyword>
<keyword evidence="7 11" id="KW-0648">Protein biosynthesis</keyword>
<evidence type="ECO:0000256" key="5">
    <source>
        <dbReference type="ARBA" id="ARBA00022741"/>
    </source>
</evidence>
<dbReference type="InterPro" id="IPR023168">
    <property type="entry name" value="GatB_Yqey_C_2"/>
</dbReference>
<name>A0A098LEY4_9BACT</name>
<dbReference type="Pfam" id="PF02934">
    <property type="entry name" value="GatB_N"/>
    <property type="match status" value="1"/>
</dbReference>
<comment type="function">
    <text evidence="8 11">Allows the formation of correctly charged Asn-tRNA(Asn) or Gln-tRNA(Gln) through the transamidation of misacylated Asp-tRNA(Asn) or Glu-tRNA(Gln) in organisms which lack either or both of asparaginyl-tRNA or glutaminyl-tRNA synthetases. The reaction takes place in the presence of glutamine and ATP through an activated phospho-Asp-tRNA(Asn) or phospho-Glu-tRNA(Gln).</text>
</comment>
<gene>
    <name evidence="11" type="primary">gatB</name>
    <name evidence="13" type="ORF">MYP_2222</name>
</gene>
<dbReference type="PANTHER" id="PTHR11659">
    <property type="entry name" value="GLUTAMYL-TRNA GLN AMIDOTRANSFERASE SUBUNIT B MITOCHONDRIAL AND PROKARYOTIC PET112-RELATED"/>
    <property type="match status" value="1"/>
</dbReference>
<dbReference type="InterPro" id="IPR017958">
    <property type="entry name" value="Gln-tRNA_amidoTrfase_suB_CS"/>
</dbReference>
<comment type="caution">
    <text evidence="13">The sequence shown here is derived from an EMBL/GenBank/DDBJ whole genome shotgun (WGS) entry which is preliminary data.</text>
</comment>
<dbReference type="eggNOG" id="COG0064">
    <property type="taxonomic scope" value="Bacteria"/>
</dbReference>
<evidence type="ECO:0000256" key="9">
    <source>
        <dbReference type="ARBA" id="ARBA00047380"/>
    </source>
</evidence>
<dbReference type="GO" id="GO:0005524">
    <property type="term" value="F:ATP binding"/>
    <property type="evidence" value="ECO:0007669"/>
    <property type="project" value="UniProtKB-KW"/>
</dbReference>
<organism evidence="13 14">
    <name type="scientific">Sporocytophaga myxococcoides</name>
    <dbReference type="NCBI Taxonomy" id="153721"/>
    <lineage>
        <taxon>Bacteria</taxon>
        <taxon>Pseudomonadati</taxon>
        <taxon>Bacteroidota</taxon>
        <taxon>Cytophagia</taxon>
        <taxon>Cytophagales</taxon>
        <taxon>Cytophagaceae</taxon>
        <taxon>Sporocytophaga</taxon>
    </lineage>
</organism>
<comment type="catalytic activity">
    <reaction evidence="10 11">
        <text>L-glutamyl-tRNA(Gln) + L-glutamine + ATP + H2O = L-glutaminyl-tRNA(Gln) + L-glutamate + ADP + phosphate + H(+)</text>
        <dbReference type="Rhea" id="RHEA:17521"/>
        <dbReference type="Rhea" id="RHEA-COMP:9681"/>
        <dbReference type="Rhea" id="RHEA-COMP:9684"/>
        <dbReference type="ChEBI" id="CHEBI:15377"/>
        <dbReference type="ChEBI" id="CHEBI:15378"/>
        <dbReference type="ChEBI" id="CHEBI:29985"/>
        <dbReference type="ChEBI" id="CHEBI:30616"/>
        <dbReference type="ChEBI" id="CHEBI:43474"/>
        <dbReference type="ChEBI" id="CHEBI:58359"/>
        <dbReference type="ChEBI" id="CHEBI:78520"/>
        <dbReference type="ChEBI" id="CHEBI:78521"/>
        <dbReference type="ChEBI" id="CHEBI:456216"/>
    </reaction>
</comment>
<dbReference type="InterPro" id="IPR006075">
    <property type="entry name" value="Asn/Gln-tRNA_Trfase_suB/E_cat"/>
</dbReference>
<accession>A0A098LEY4</accession>
<evidence type="ECO:0000256" key="4">
    <source>
        <dbReference type="ARBA" id="ARBA00022598"/>
    </source>
</evidence>
<dbReference type="Proteomes" id="UP000030185">
    <property type="component" value="Unassembled WGS sequence"/>
</dbReference>
<dbReference type="SUPFAM" id="SSF55931">
    <property type="entry name" value="Glutamine synthetase/guanido kinase"/>
    <property type="match status" value="1"/>
</dbReference>
<dbReference type="GO" id="GO:0050566">
    <property type="term" value="F:asparaginyl-tRNA synthase (glutamine-hydrolyzing) activity"/>
    <property type="evidence" value="ECO:0007669"/>
    <property type="project" value="RHEA"/>
</dbReference>
<evidence type="ECO:0000256" key="7">
    <source>
        <dbReference type="ARBA" id="ARBA00022917"/>
    </source>
</evidence>
<comment type="catalytic activity">
    <reaction evidence="9 11">
        <text>L-aspartyl-tRNA(Asn) + L-glutamine + ATP + H2O = L-asparaginyl-tRNA(Asn) + L-glutamate + ADP + phosphate + 2 H(+)</text>
        <dbReference type="Rhea" id="RHEA:14513"/>
        <dbReference type="Rhea" id="RHEA-COMP:9674"/>
        <dbReference type="Rhea" id="RHEA-COMP:9677"/>
        <dbReference type="ChEBI" id="CHEBI:15377"/>
        <dbReference type="ChEBI" id="CHEBI:15378"/>
        <dbReference type="ChEBI" id="CHEBI:29985"/>
        <dbReference type="ChEBI" id="CHEBI:30616"/>
        <dbReference type="ChEBI" id="CHEBI:43474"/>
        <dbReference type="ChEBI" id="CHEBI:58359"/>
        <dbReference type="ChEBI" id="CHEBI:78515"/>
        <dbReference type="ChEBI" id="CHEBI:78516"/>
        <dbReference type="ChEBI" id="CHEBI:456216"/>
    </reaction>
</comment>
<dbReference type="NCBIfam" id="NF004014">
    <property type="entry name" value="PRK05477.1-4"/>
    <property type="match status" value="1"/>
</dbReference>
<dbReference type="Pfam" id="PF02637">
    <property type="entry name" value="GatB_Yqey"/>
    <property type="match status" value="1"/>
</dbReference>
<evidence type="ECO:0000256" key="2">
    <source>
        <dbReference type="ARBA" id="ARBA00011123"/>
    </source>
</evidence>
<keyword evidence="5 11" id="KW-0547">Nucleotide-binding</keyword>
<evidence type="ECO:0000256" key="10">
    <source>
        <dbReference type="ARBA" id="ARBA00047913"/>
    </source>
</evidence>
<dbReference type="InterPro" id="IPR004413">
    <property type="entry name" value="GatB"/>
</dbReference>
<comment type="similarity">
    <text evidence="1 11">Belongs to the GatB/GatE family. GatB subfamily.</text>
</comment>
<dbReference type="PROSITE" id="PS01234">
    <property type="entry name" value="GATB"/>
    <property type="match status" value="1"/>
</dbReference>
<dbReference type="NCBIfam" id="TIGR00133">
    <property type="entry name" value="gatB"/>
    <property type="match status" value="1"/>
</dbReference>
<comment type="subunit">
    <text evidence="2 11">Heterotrimer of A, B and C subunits.</text>
</comment>
<evidence type="ECO:0000256" key="3">
    <source>
        <dbReference type="ARBA" id="ARBA00016923"/>
    </source>
</evidence>
<dbReference type="AlphaFoldDB" id="A0A098LEY4"/>
<dbReference type="NCBIfam" id="NF004012">
    <property type="entry name" value="PRK05477.1-2"/>
    <property type="match status" value="1"/>
</dbReference>
<dbReference type="Gene3D" id="1.10.10.410">
    <property type="match status" value="1"/>
</dbReference>
<dbReference type="InterPro" id="IPR018027">
    <property type="entry name" value="Asn/Gln_amidotransferase"/>
</dbReference>
<dbReference type="EMBL" id="BBLT01000004">
    <property type="protein sequence ID" value="GAL84994.1"/>
    <property type="molecule type" value="Genomic_DNA"/>
</dbReference>
<evidence type="ECO:0000313" key="13">
    <source>
        <dbReference type="EMBL" id="GAL84994.1"/>
    </source>
</evidence>
<dbReference type="PANTHER" id="PTHR11659:SF0">
    <property type="entry name" value="GLUTAMYL-TRNA(GLN) AMIDOTRANSFERASE SUBUNIT B, MITOCHONDRIAL"/>
    <property type="match status" value="1"/>
</dbReference>
<keyword evidence="4 11" id="KW-0436">Ligase</keyword>
<dbReference type="InterPro" id="IPR017959">
    <property type="entry name" value="Asn/Gln-tRNA_amidoTrfase_suB/E"/>
</dbReference>
<reference evidence="13 14" key="1">
    <citation type="submission" date="2014-09" db="EMBL/GenBank/DDBJ databases">
        <title>Sporocytophaga myxococcoides PG-01 genome sequencing.</title>
        <authorList>
            <person name="Liu L."/>
            <person name="Gao P.J."/>
            <person name="Chen G.J."/>
            <person name="Wang L.S."/>
        </authorList>
    </citation>
    <scope>NUCLEOTIDE SEQUENCE [LARGE SCALE GENOMIC DNA]</scope>
    <source>
        <strain evidence="13 14">PG-01</strain>
    </source>
</reference>
<dbReference type="SUPFAM" id="SSF89095">
    <property type="entry name" value="GatB/YqeY motif"/>
    <property type="match status" value="1"/>
</dbReference>
<keyword evidence="14" id="KW-1185">Reference proteome</keyword>
<dbReference type="GO" id="GO:0006412">
    <property type="term" value="P:translation"/>
    <property type="evidence" value="ECO:0007669"/>
    <property type="project" value="UniProtKB-UniRule"/>
</dbReference>
<dbReference type="EC" id="6.3.5.-" evidence="11"/>
<feature type="domain" description="Asn/Gln amidotransferase" evidence="12">
    <location>
        <begin position="333"/>
        <end position="482"/>
    </location>
</feature>
<dbReference type="RefSeq" id="WP_045462896.1">
    <property type="nucleotide sequence ID" value="NZ_BBLT01000004.1"/>
</dbReference>
<evidence type="ECO:0000256" key="11">
    <source>
        <dbReference type="HAMAP-Rule" id="MF_00121"/>
    </source>
</evidence>
<dbReference type="FunFam" id="1.10.10.410:FF:000001">
    <property type="entry name" value="Aspartyl/glutamyl-tRNA(Asn/Gln) amidotransferase subunit B"/>
    <property type="match status" value="1"/>
</dbReference>
<dbReference type="InterPro" id="IPR014746">
    <property type="entry name" value="Gln_synth/guanido_kin_cat_dom"/>
</dbReference>
<dbReference type="STRING" id="153721.MYP_2222"/>
<proteinExistence type="inferred from homology"/>
<dbReference type="HAMAP" id="MF_00121">
    <property type="entry name" value="GatB"/>
    <property type="match status" value="1"/>
</dbReference>
<evidence type="ECO:0000259" key="12">
    <source>
        <dbReference type="SMART" id="SM00845"/>
    </source>
</evidence>
<sequence length="486" mass="54669">MDKSIIEKYQPVIGLEIHAQLSTQSKIFASDSTEFGSMPNTNVSVITLAHPGTLPLLNKKVVEYAIKMGLASGCEINRVNFFDRKNYFYPDLPKGYQTTQDKAPICKGGEVVIRMKEGEKVIRLNRIHMEDDAGKNLHLAGETDTLVDYNRAGVPLIEIVTEPDIRSSEEAFQVVTEIRKLVRYLEVCDGNMEEGSMRCDANVSVMLKGATQYGKKVEIKNMNSIRNVQRAIDHEIERQIELIEKGEAIFSETRMFDATTGSTYGMRTKEELNDYRYFPEPDLQPLHISDTWLADIKATMPSLPNFLYKKFTEEFGLPQYDAQVLTDSKEIALYFEDLCKHTKNYKAASNWVMGPVKGYLNELTLHINDFPLSTQKLSELIALVESGKVSFAVASQKIFPEMINQKGGSAQQIAEKMNLIQESDTGALQPLIDEAIAKYPNKVAEYKAGKTNLLAMFMGEVMKLTKGKADPKITSELLKKTLDNLN</sequence>
<dbReference type="GO" id="GO:0050567">
    <property type="term" value="F:glutaminyl-tRNA synthase (glutamine-hydrolyzing) activity"/>
    <property type="evidence" value="ECO:0007669"/>
    <property type="project" value="UniProtKB-UniRule"/>
</dbReference>
<dbReference type="OrthoDB" id="9804078at2"/>
<dbReference type="SMART" id="SM00845">
    <property type="entry name" value="GatB_Yqey"/>
    <property type="match status" value="1"/>
</dbReference>
<evidence type="ECO:0000256" key="1">
    <source>
        <dbReference type="ARBA" id="ARBA00005306"/>
    </source>
</evidence>
<evidence type="ECO:0000256" key="6">
    <source>
        <dbReference type="ARBA" id="ARBA00022840"/>
    </source>
</evidence>
<dbReference type="GO" id="GO:0016740">
    <property type="term" value="F:transferase activity"/>
    <property type="evidence" value="ECO:0007669"/>
    <property type="project" value="UniProtKB-KW"/>
</dbReference>
<protein>
    <recommendedName>
        <fullName evidence="3 11">Aspartyl/glutamyl-tRNA(Asn/Gln) amidotransferase subunit B</fullName>
        <shortName evidence="11">Asp/Glu-ADT subunit B</shortName>
        <ecNumber evidence="11">6.3.5.-</ecNumber>
    </recommendedName>
</protein>